<sequence length="495" mass="57115">MSKKRHARSSYHSTRFASRASRNDQDNDCITLKDRPNLRGICTTMERAVAMSDYNNKPKLDDVGLSIDVVSIILTRVIVVQCGKKNIGCSVSDMSFCAHVLSRLFRRASFKRVQIWISSKIEEESASTIDSFLKMSKYLVCDRLIIRDEGALFERRSSRNVIMRKLSSSLIKSYLTKFTLQLLYRVVALFSVMIMGGVLYSRVRWPADGVEVEEEIDDRLRTFPIYHSALKCQCNTGKRTLFVVHTAVANKKRRDDIRATYASDENQYEYMFCLFFFTGRPENAIEEKNLLDESSAFKDIVVGDFTDTYVNMTIKALFWMRFVSTHCSATATVVKLDDDVAMNLRALTHRLPSLHSNGIYGVRWTRQPVRRFNTSKWYIPYSQYPFEVFPPYVSGSSYILTTETIRRLLGRIKYHGRYLHIDDVYTTGILANSAGVRVIDRAKWWNFHPNATDYLRKGEVLFALQQPGEDIIGLYKQVHAMTDHHIPAYPPDNFD</sequence>
<dbReference type="GO" id="GO:0016758">
    <property type="term" value="F:hexosyltransferase activity"/>
    <property type="evidence" value="ECO:0007669"/>
    <property type="project" value="InterPro"/>
</dbReference>
<reference evidence="12" key="1">
    <citation type="journal article" date="2008" name="Nat. Genet.">
        <title>The Pristionchus pacificus genome provides a unique perspective on nematode lifestyle and parasitism.</title>
        <authorList>
            <person name="Dieterich C."/>
            <person name="Clifton S.W."/>
            <person name="Schuster L.N."/>
            <person name="Chinwalla A."/>
            <person name="Delehaunty K."/>
            <person name="Dinkelacker I."/>
            <person name="Fulton L."/>
            <person name="Fulton R."/>
            <person name="Godfrey J."/>
            <person name="Minx P."/>
            <person name="Mitreva M."/>
            <person name="Roeseler W."/>
            <person name="Tian H."/>
            <person name="Witte H."/>
            <person name="Yang S.P."/>
            <person name="Wilson R.K."/>
            <person name="Sommer R.J."/>
        </authorList>
    </citation>
    <scope>NUCLEOTIDE SEQUENCE [LARGE SCALE GENOMIC DNA]</scope>
    <source>
        <strain evidence="12">PS312</strain>
    </source>
</reference>
<keyword evidence="4" id="KW-0808">Transferase</keyword>
<organism evidence="11 12">
    <name type="scientific">Pristionchus pacificus</name>
    <name type="common">Parasitic nematode worm</name>
    <dbReference type="NCBI Taxonomy" id="54126"/>
    <lineage>
        <taxon>Eukaryota</taxon>
        <taxon>Metazoa</taxon>
        <taxon>Ecdysozoa</taxon>
        <taxon>Nematoda</taxon>
        <taxon>Chromadorea</taxon>
        <taxon>Rhabditida</taxon>
        <taxon>Rhabditina</taxon>
        <taxon>Diplogasteromorpha</taxon>
        <taxon>Diplogasteroidea</taxon>
        <taxon>Neodiplogasteridae</taxon>
        <taxon>Pristionchus</taxon>
    </lineage>
</organism>
<dbReference type="OrthoDB" id="6355886at2759"/>
<dbReference type="EC" id="2.4.1.-" evidence="10"/>
<dbReference type="Pfam" id="PF01762">
    <property type="entry name" value="Galactosyl_T"/>
    <property type="match status" value="1"/>
</dbReference>
<dbReference type="GO" id="GO:0000139">
    <property type="term" value="C:Golgi membrane"/>
    <property type="evidence" value="ECO:0000318"/>
    <property type="project" value="GO_Central"/>
</dbReference>
<dbReference type="PANTHER" id="PTHR11214">
    <property type="entry name" value="BETA-1,3-N-ACETYLGLUCOSAMINYLTRANSFERASE"/>
    <property type="match status" value="1"/>
</dbReference>
<proteinExistence type="inferred from homology"/>
<evidence type="ECO:0000256" key="1">
    <source>
        <dbReference type="ARBA" id="ARBA00004323"/>
    </source>
</evidence>
<evidence type="ECO:0000256" key="3">
    <source>
        <dbReference type="ARBA" id="ARBA00022676"/>
    </source>
</evidence>
<keyword evidence="9 10" id="KW-0472">Membrane</keyword>
<keyword evidence="12" id="KW-1185">Reference proteome</keyword>
<evidence type="ECO:0000313" key="11">
    <source>
        <dbReference type="EnsemblMetazoa" id="PPA07403.1"/>
    </source>
</evidence>
<comment type="subcellular location">
    <subcellularLocation>
        <location evidence="1 10">Golgi apparatus membrane</location>
        <topology evidence="1 10">Single-pass type II membrane protein</topology>
    </subcellularLocation>
</comment>
<accession>A0A2A6B973</accession>
<reference evidence="11" key="2">
    <citation type="submission" date="2022-06" db="UniProtKB">
        <authorList>
            <consortium name="EnsemblMetazoa"/>
        </authorList>
    </citation>
    <scope>IDENTIFICATION</scope>
    <source>
        <strain evidence="11">PS312</strain>
    </source>
</reference>
<keyword evidence="7 10" id="KW-1133">Transmembrane helix</keyword>
<dbReference type="GO" id="GO:0016757">
    <property type="term" value="F:glycosyltransferase activity"/>
    <property type="evidence" value="ECO:0000318"/>
    <property type="project" value="GO_Central"/>
</dbReference>
<evidence type="ECO:0000256" key="9">
    <source>
        <dbReference type="ARBA" id="ARBA00023136"/>
    </source>
</evidence>
<dbReference type="Proteomes" id="UP000005239">
    <property type="component" value="Unassembled WGS sequence"/>
</dbReference>
<accession>A0A8R1U7H1</accession>
<feature type="transmembrane region" description="Helical" evidence="10">
    <location>
        <begin position="182"/>
        <end position="200"/>
    </location>
</feature>
<dbReference type="EnsemblMetazoa" id="PPA07403.1">
    <property type="protein sequence ID" value="PPA07403.1"/>
    <property type="gene ID" value="WBGene00096957"/>
</dbReference>
<evidence type="ECO:0000256" key="10">
    <source>
        <dbReference type="RuleBase" id="RU363063"/>
    </source>
</evidence>
<dbReference type="InterPro" id="IPR002659">
    <property type="entry name" value="Glyco_trans_31"/>
</dbReference>
<name>A0A2A6B973_PRIPA</name>
<evidence type="ECO:0000256" key="6">
    <source>
        <dbReference type="ARBA" id="ARBA00022968"/>
    </source>
</evidence>
<evidence type="ECO:0000313" key="12">
    <source>
        <dbReference type="Proteomes" id="UP000005239"/>
    </source>
</evidence>
<dbReference type="Gene3D" id="3.90.550.50">
    <property type="match status" value="1"/>
</dbReference>
<dbReference type="AlphaFoldDB" id="A0A2A6B973"/>
<evidence type="ECO:0000256" key="2">
    <source>
        <dbReference type="ARBA" id="ARBA00008661"/>
    </source>
</evidence>
<evidence type="ECO:0000256" key="4">
    <source>
        <dbReference type="ARBA" id="ARBA00022679"/>
    </source>
</evidence>
<comment type="similarity">
    <text evidence="2 10">Belongs to the glycosyltransferase 31 family.</text>
</comment>
<keyword evidence="3 10" id="KW-0328">Glycosyltransferase</keyword>
<dbReference type="PANTHER" id="PTHR11214:SF364">
    <property type="entry name" value="HEXOSYLTRANSFERASE"/>
    <property type="match status" value="1"/>
</dbReference>
<keyword evidence="5 10" id="KW-0812">Transmembrane</keyword>
<protein>
    <recommendedName>
        <fullName evidence="10">Hexosyltransferase</fullName>
        <ecNumber evidence="10">2.4.1.-</ecNumber>
    </recommendedName>
</protein>
<gene>
    <name evidence="11" type="primary">WBGene00096957</name>
</gene>
<dbReference type="GO" id="GO:0006493">
    <property type="term" value="P:protein O-linked glycosylation"/>
    <property type="evidence" value="ECO:0000318"/>
    <property type="project" value="GO_Central"/>
</dbReference>
<keyword evidence="6 10" id="KW-0735">Signal-anchor</keyword>
<evidence type="ECO:0000256" key="8">
    <source>
        <dbReference type="ARBA" id="ARBA00023034"/>
    </source>
</evidence>
<evidence type="ECO:0000256" key="5">
    <source>
        <dbReference type="ARBA" id="ARBA00022692"/>
    </source>
</evidence>
<evidence type="ECO:0000256" key="7">
    <source>
        <dbReference type="ARBA" id="ARBA00022989"/>
    </source>
</evidence>
<keyword evidence="8 10" id="KW-0333">Golgi apparatus</keyword>